<evidence type="ECO:0000313" key="1">
    <source>
        <dbReference type="EMBL" id="PJJ80208.1"/>
    </source>
</evidence>
<dbReference type="Pfam" id="PF10884">
    <property type="entry name" value="DUF2683"/>
    <property type="match status" value="1"/>
</dbReference>
<dbReference type="Proteomes" id="UP000242687">
    <property type="component" value="Unassembled WGS sequence"/>
</dbReference>
<comment type="caution">
    <text evidence="1">The sequence shown here is derived from an EMBL/GenBank/DDBJ whole genome shotgun (WGS) entry which is preliminary data.</text>
</comment>
<dbReference type="AlphaFoldDB" id="A0A2H9VPE0"/>
<dbReference type="InterPro" id="IPR020271">
    <property type="entry name" value="Uncharacterised_MJ1172"/>
</dbReference>
<keyword evidence="2" id="KW-1185">Reference proteome</keyword>
<dbReference type="EMBL" id="PGFJ01000002">
    <property type="protein sequence ID" value="PJJ80208.1"/>
    <property type="molecule type" value="Genomic_DNA"/>
</dbReference>
<name>A0A2H9VPE0_9SPHI</name>
<sequence>METLIVHPENKEQLTALKAFMKAFKISFTEEKQGYDPEFVAMIKQGDEDLKAGKGVKVDVENLWK</sequence>
<evidence type="ECO:0000313" key="2">
    <source>
        <dbReference type="Proteomes" id="UP000242687"/>
    </source>
</evidence>
<dbReference type="OrthoDB" id="827255at2"/>
<gene>
    <name evidence="1" type="ORF">CLV57_3355</name>
</gene>
<proteinExistence type="predicted"/>
<organism evidence="1 2">
    <name type="scientific">Mucilaginibacter auburnensis</name>
    <dbReference type="NCBI Taxonomy" id="1457233"/>
    <lineage>
        <taxon>Bacteria</taxon>
        <taxon>Pseudomonadati</taxon>
        <taxon>Bacteroidota</taxon>
        <taxon>Sphingobacteriia</taxon>
        <taxon>Sphingobacteriales</taxon>
        <taxon>Sphingobacteriaceae</taxon>
        <taxon>Mucilaginibacter</taxon>
    </lineage>
</organism>
<dbReference type="RefSeq" id="WP_100342499.1">
    <property type="nucleotide sequence ID" value="NZ_PGFJ01000002.1"/>
</dbReference>
<reference evidence="1 2" key="1">
    <citation type="submission" date="2017-11" db="EMBL/GenBank/DDBJ databases">
        <title>Genomic Encyclopedia of Archaeal and Bacterial Type Strains, Phase II (KMG-II): From Individual Species to Whole Genera.</title>
        <authorList>
            <person name="Goeker M."/>
        </authorList>
    </citation>
    <scope>NUCLEOTIDE SEQUENCE [LARGE SCALE GENOMIC DNA]</scope>
    <source>
        <strain evidence="1 2">DSM 28175</strain>
    </source>
</reference>
<accession>A0A2H9VPE0</accession>
<protein>
    <submittedName>
        <fullName evidence="1">Uncharacterized protein</fullName>
    </submittedName>
</protein>